<evidence type="ECO:0000313" key="14">
    <source>
        <dbReference type="EMBL" id="CEN28664.1"/>
    </source>
</evidence>
<evidence type="ECO:0000259" key="13">
    <source>
        <dbReference type="Pfam" id="PF18075"/>
    </source>
</evidence>
<dbReference type="Pfam" id="PF02687">
    <property type="entry name" value="FtsX"/>
    <property type="match status" value="1"/>
</dbReference>
<keyword evidence="6 11" id="KW-0812">Transmembrane</keyword>
<organism evidence="14 15">
    <name type="scientific">Pseudolactococcus piscium MKFS47</name>
    <dbReference type="NCBI Taxonomy" id="297352"/>
    <lineage>
        <taxon>Bacteria</taxon>
        <taxon>Bacillati</taxon>
        <taxon>Bacillota</taxon>
        <taxon>Bacilli</taxon>
        <taxon>Lactobacillales</taxon>
        <taxon>Streptococcaceae</taxon>
        <taxon>Pseudolactococcus</taxon>
    </lineage>
</organism>
<dbReference type="STRING" id="1364.LP2241_30490"/>
<evidence type="ECO:0000256" key="5">
    <source>
        <dbReference type="ARBA" id="ARBA00022618"/>
    </source>
</evidence>
<dbReference type="Proteomes" id="UP000033166">
    <property type="component" value="Chromosome I"/>
</dbReference>
<proteinExistence type="inferred from homology"/>
<dbReference type="PANTHER" id="PTHR47755:SF1">
    <property type="entry name" value="CELL DIVISION PROTEIN FTSX"/>
    <property type="match status" value="1"/>
</dbReference>
<dbReference type="InterPro" id="IPR040690">
    <property type="entry name" value="FtsX_ECD"/>
</dbReference>
<keyword evidence="5 10" id="KW-0132">Cell division</keyword>
<feature type="transmembrane region" description="Helical" evidence="11">
    <location>
        <begin position="186"/>
        <end position="211"/>
    </location>
</feature>
<evidence type="ECO:0000256" key="7">
    <source>
        <dbReference type="ARBA" id="ARBA00022989"/>
    </source>
</evidence>
<dbReference type="Pfam" id="PF18075">
    <property type="entry name" value="FtsX_ECD"/>
    <property type="match status" value="1"/>
</dbReference>
<dbReference type="HOGENOM" id="CLU_073546_2_2_9"/>
<evidence type="ECO:0000256" key="3">
    <source>
        <dbReference type="ARBA" id="ARBA00021907"/>
    </source>
</evidence>
<dbReference type="Gene3D" id="3.30.70.3040">
    <property type="match status" value="1"/>
</dbReference>
<dbReference type="AlphaFoldDB" id="A0A0D6DYW5"/>
<name>A0A0D6DYW5_9LACT</name>
<keyword evidence="8 10" id="KW-0472">Membrane</keyword>
<dbReference type="KEGG" id="lpk:LACPI_1464"/>
<dbReference type="InterPro" id="IPR004513">
    <property type="entry name" value="FtsX"/>
</dbReference>
<keyword evidence="9 10" id="KW-0131">Cell cycle</keyword>
<protein>
    <recommendedName>
        <fullName evidence="3 10">Cell division protein FtsX</fullName>
    </recommendedName>
</protein>
<evidence type="ECO:0000256" key="8">
    <source>
        <dbReference type="ARBA" id="ARBA00023136"/>
    </source>
</evidence>
<comment type="similarity">
    <text evidence="2 10">Belongs to the ABC-4 integral membrane protein family. FtsX subfamily.</text>
</comment>
<comment type="function">
    <text evidence="10">Part of the ABC transporter FtsEX involved in asymmetric cellular division facilitating the initiation of sporulation.</text>
</comment>
<comment type="subcellular location">
    <subcellularLocation>
        <location evidence="1">Cell membrane</location>
        <topology evidence="1">Multi-pass membrane protein</topology>
    </subcellularLocation>
</comment>
<keyword evidence="4 10" id="KW-1003">Cell membrane</keyword>
<sequence length="311" mass="34585">MIRTFFKHLWQSIKNLRRNGWMTIAAVSSVTITLVLVGVFLAVILNTTKLASDLDNNVRVSTFLKLGVHDDSKEIVDANDQSKKVANPDYHKIEKAIKAVPHVSKVTYSSKENELEKLTKSLGNTWNMFKGDSNPLYDVYIVEADKPVNVTKVAANIGKLDGVERADYGGANTKRIFGLSKVIRTWGLAAAGLLLVVAIFLISNTIRMTILSRQREIQIMRLVGAKNGYIRWPFFLEGAWVGVLGAILPSLLIGFFYRIGYVGLQKSLAQQDLYLLNPSTFVPQLILLMVLVGMVIGSIGSIISMRRFLKV</sequence>
<dbReference type="InterPro" id="IPR058204">
    <property type="entry name" value="FtsX_firmicutes-type"/>
</dbReference>
<accession>A0A0D6DYW5</accession>
<dbReference type="PIRSF" id="PIRSF003097">
    <property type="entry name" value="FtsX"/>
    <property type="match status" value="1"/>
</dbReference>
<evidence type="ECO:0000256" key="9">
    <source>
        <dbReference type="ARBA" id="ARBA00023306"/>
    </source>
</evidence>
<feature type="transmembrane region" description="Helical" evidence="11">
    <location>
        <begin position="232"/>
        <end position="261"/>
    </location>
</feature>
<reference evidence="15" key="1">
    <citation type="submission" date="2015-01" db="EMBL/GenBank/DDBJ databases">
        <authorList>
            <person name="Andreevskaya M."/>
        </authorList>
    </citation>
    <scope>NUCLEOTIDE SEQUENCE [LARGE SCALE GENOMIC DNA]</scope>
    <source>
        <strain evidence="15">MKFS47</strain>
    </source>
</reference>
<gene>
    <name evidence="14" type="primary">ftsX</name>
    <name evidence="14" type="ORF">LACPI_1464</name>
</gene>
<evidence type="ECO:0000256" key="10">
    <source>
        <dbReference type="PIRNR" id="PIRNR003097"/>
    </source>
</evidence>
<evidence type="ECO:0000256" key="1">
    <source>
        <dbReference type="ARBA" id="ARBA00004651"/>
    </source>
</evidence>
<dbReference type="EMBL" id="LN774769">
    <property type="protein sequence ID" value="CEN28664.1"/>
    <property type="molecule type" value="Genomic_DNA"/>
</dbReference>
<feature type="transmembrane region" description="Helical" evidence="11">
    <location>
        <begin position="21"/>
        <end position="45"/>
    </location>
</feature>
<feature type="domain" description="ABC3 transporter permease C-terminal" evidence="12">
    <location>
        <begin position="190"/>
        <end position="310"/>
    </location>
</feature>
<dbReference type="GO" id="GO:0005886">
    <property type="term" value="C:plasma membrane"/>
    <property type="evidence" value="ECO:0007669"/>
    <property type="project" value="UniProtKB-SubCell"/>
</dbReference>
<dbReference type="RefSeq" id="WP_047915757.1">
    <property type="nucleotide sequence ID" value="NZ_LN774769.1"/>
</dbReference>
<evidence type="ECO:0000256" key="6">
    <source>
        <dbReference type="ARBA" id="ARBA00022692"/>
    </source>
</evidence>
<feature type="transmembrane region" description="Helical" evidence="11">
    <location>
        <begin position="281"/>
        <end position="303"/>
    </location>
</feature>
<dbReference type="PANTHER" id="PTHR47755">
    <property type="entry name" value="CELL DIVISION PROTEIN FTSX"/>
    <property type="match status" value="1"/>
</dbReference>
<keyword evidence="7 11" id="KW-1133">Transmembrane helix</keyword>
<dbReference type="GO" id="GO:0051301">
    <property type="term" value="P:cell division"/>
    <property type="evidence" value="ECO:0007669"/>
    <property type="project" value="UniProtKB-KW"/>
</dbReference>
<dbReference type="NCBIfam" id="NF038347">
    <property type="entry name" value="FtsX_Gpos"/>
    <property type="match status" value="1"/>
</dbReference>
<feature type="domain" description="FtsX extracellular" evidence="13">
    <location>
        <begin position="81"/>
        <end position="164"/>
    </location>
</feature>
<evidence type="ECO:0000259" key="12">
    <source>
        <dbReference type="Pfam" id="PF02687"/>
    </source>
</evidence>
<evidence type="ECO:0000313" key="15">
    <source>
        <dbReference type="Proteomes" id="UP000033166"/>
    </source>
</evidence>
<dbReference type="InterPro" id="IPR003838">
    <property type="entry name" value="ABC3_permease_C"/>
</dbReference>
<evidence type="ECO:0000256" key="2">
    <source>
        <dbReference type="ARBA" id="ARBA00007379"/>
    </source>
</evidence>
<evidence type="ECO:0000256" key="11">
    <source>
        <dbReference type="SAM" id="Phobius"/>
    </source>
</evidence>
<evidence type="ECO:0000256" key="4">
    <source>
        <dbReference type="ARBA" id="ARBA00022475"/>
    </source>
</evidence>